<evidence type="ECO:0008006" key="3">
    <source>
        <dbReference type="Google" id="ProtNLM"/>
    </source>
</evidence>
<evidence type="ECO:0000313" key="1">
    <source>
        <dbReference type="EMBL" id="PRY50146.1"/>
    </source>
</evidence>
<comment type="caution">
    <text evidence="1">The sequence shown here is derived from an EMBL/GenBank/DDBJ whole genome shotgun (WGS) entry which is preliminary data.</text>
</comment>
<accession>A0A2T0TWR4</accession>
<proteinExistence type="predicted"/>
<dbReference type="OrthoDB" id="116741at2"/>
<dbReference type="Proteomes" id="UP000239210">
    <property type="component" value="Unassembled WGS sequence"/>
</dbReference>
<evidence type="ECO:0000313" key="2">
    <source>
        <dbReference type="Proteomes" id="UP000239210"/>
    </source>
</evidence>
<reference evidence="1 2" key="1">
    <citation type="submission" date="2018-03" db="EMBL/GenBank/DDBJ databases">
        <title>Genomic Encyclopedia of Archaeal and Bacterial Type Strains, Phase II (KMG-II): from individual species to whole genera.</title>
        <authorList>
            <person name="Goeker M."/>
        </authorList>
    </citation>
    <scope>NUCLEOTIDE SEQUENCE [LARGE SCALE GENOMIC DNA]</scope>
    <source>
        <strain evidence="1 2">DSM 45416</strain>
    </source>
</reference>
<protein>
    <recommendedName>
        <fullName evidence="3">SchA/CurD like domain-containing protein</fullName>
    </recommendedName>
</protein>
<dbReference type="AlphaFoldDB" id="A0A2T0TWR4"/>
<name>A0A2T0TWR4_9ACTN</name>
<dbReference type="EMBL" id="PVTG01000004">
    <property type="protein sequence ID" value="PRY50146.1"/>
    <property type="molecule type" value="Genomic_DNA"/>
</dbReference>
<keyword evidence="2" id="KW-1185">Reference proteome</keyword>
<dbReference type="RefSeq" id="WP_106276383.1">
    <property type="nucleotide sequence ID" value="NZ_PVTG01000004.1"/>
</dbReference>
<sequence length="149" mass="16785">MTATRTTDHPVQHPLTLVMTVRSADDRRALQAKVEALQALPRERNPVVRALDTIGTVHFARFVLLDEQRLAVITTYDGDFEAYLHDFVDHVGDVFTDLLQHVADGPPLPVQQHRQEFLDYVRRHDLGCVPPFYSAYPARTVLDIVSAGA</sequence>
<gene>
    <name evidence="1" type="ORF">LY71_104183</name>
</gene>
<organism evidence="1 2">
    <name type="scientific">Geodermatophilus tzadiensis</name>
    <dbReference type="NCBI Taxonomy" id="1137988"/>
    <lineage>
        <taxon>Bacteria</taxon>
        <taxon>Bacillati</taxon>
        <taxon>Actinomycetota</taxon>
        <taxon>Actinomycetes</taxon>
        <taxon>Geodermatophilales</taxon>
        <taxon>Geodermatophilaceae</taxon>
        <taxon>Geodermatophilus</taxon>
    </lineage>
</organism>